<proteinExistence type="predicted"/>
<dbReference type="PANTHER" id="PTHR44943:SF8">
    <property type="entry name" value="TPR REPEAT-CONTAINING PROTEIN MJ0263"/>
    <property type="match status" value="1"/>
</dbReference>
<keyword evidence="1" id="KW-0677">Repeat</keyword>
<dbReference type="PROSITE" id="PS50293">
    <property type="entry name" value="TPR_REGION"/>
    <property type="match status" value="1"/>
</dbReference>
<dbReference type="AlphaFoldDB" id="A0A383BG69"/>
<dbReference type="InterPro" id="IPR051685">
    <property type="entry name" value="Ycf3/AcsC/BcsC/TPR_MFPF"/>
</dbReference>
<dbReference type="InterPro" id="IPR019734">
    <property type="entry name" value="TPR_rpt"/>
</dbReference>
<dbReference type="EMBL" id="UINC01200087">
    <property type="protein sequence ID" value="SVE18813.1"/>
    <property type="molecule type" value="Genomic_DNA"/>
</dbReference>
<dbReference type="PANTHER" id="PTHR44943">
    <property type="entry name" value="CELLULOSE SYNTHASE OPERON PROTEIN C"/>
    <property type="match status" value="1"/>
</dbReference>
<protein>
    <submittedName>
        <fullName evidence="3">Uncharacterized protein</fullName>
    </submittedName>
</protein>
<evidence type="ECO:0000256" key="2">
    <source>
        <dbReference type="ARBA" id="ARBA00022803"/>
    </source>
</evidence>
<dbReference type="SMART" id="SM00028">
    <property type="entry name" value="TPR"/>
    <property type="match status" value="3"/>
</dbReference>
<organism evidence="3">
    <name type="scientific">marine metagenome</name>
    <dbReference type="NCBI Taxonomy" id="408172"/>
    <lineage>
        <taxon>unclassified sequences</taxon>
        <taxon>metagenomes</taxon>
        <taxon>ecological metagenomes</taxon>
    </lineage>
</organism>
<dbReference type="InterPro" id="IPR011990">
    <property type="entry name" value="TPR-like_helical_dom_sf"/>
</dbReference>
<dbReference type="SUPFAM" id="SSF48452">
    <property type="entry name" value="TPR-like"/>
    <property type="match status" value="1"/>
</dbReference>
<dbReference type="PROSITE" id="PS50005">
    <property type="entry name" value="TPR"/>
    <property type="match status" value="1"/>
</dbReference>
<gene>
    <name evidence="3" type="ORF">METZ01_LOCUS471667</name>
</gene>
<dbReference type="Pfam" id="PF14559">
    <property type="entry name" value="TPR_19"/>
    <property type="match status" value="1"/>
</dbReference>
<sequence length="148" mass="16859">YEQASRHLGHEKYFMRAVETFESLLEIAPNDSYALNYLGYMYADKGTQLEEAVELLSRAISLDPDNSAFLDSLGWAYFRLGELEQAEHYLHRALELMGEDEPEAQAVIFDHAGDISNALGKDGEARTHWQKVLELVPDNEEVRLKLTP</sequence>
<reference evidence="3" key="1">
    <citation type="submission" date="2018-05" db="EMBL/GenBank/DDBJ databases">
        <authorList>
            <person name="Lanie J.A."/>
            <person name="Ng W.-L."/>
            <person name="Kazmierczak K.M."/>
            <person name="Andrzejewski T.M."/>
            <person name="Davidsen T.M."/>
            <person name="Wayne K.J."/>
            <person name="Tettelin H."/>
            <person name="Glass J.I."/>
            <person name="Rusch D."/>
            <person name="Podicherti R."/>
            <person name="Tsui H.-C.T."/>
            <person name="Winkler M.E."/>
        </authorList>
    </citation>
    <scope>NUCLEOTIDE SEQUENCE</scope>
</reference>
<evidence type="ECO:0000256" key="1">
    <source>
        <dbReference type="ARBA" id="ARBA00022737"/>
    </source>
</evidence>
<keyword evidence="2" id="KW-0802">TPR repeat</keyword>
<dbReference type="Gene3D" id="1.25.40.10">
    <property type="entry name" value="Tetratricopeptide repeat domain"/>
    <property type="match status" value="1"/>
</dbReference>
<accession>A0A383BG69</accession>
<name>A0A383BG69_9ZZZZ</name>
<evidence type="ECO:0000313" key="3">
    <source>
        <dbReference type="EMBL" id="SVE18813.1"/>
    </source>
</evidence>
<feature type="non-terminal residue" evidence="3">
    <location>
        <position position="1"/>
    </location>
</feature>